<sequence>MPEPPGAPVPVVTPERVLAALALLVPIVAMLWVPSYDKADPAAGGMPFFYWYQLLWVPVSAVFTVAAYLLINRDEKARAAARKAGGAR</sequence>
<dbReference type="AlphaFoldDB" id="A0A6N7KT38"/>
<dbReference type="InterPro" id="IPR021741">
    <property type="entry name" value="DUF3311"/>
</dbReference>
<keyword evidence="1" id="KW-0472">Membrane</keyword>
<dbReference type="OrthoDB" id="123261at2"/>
<dbReference type="EMBL" id="WBOF01000001">
    <property type="protein sequence ID" value="MQS13965.1"/>
    <property type="molecule type" value="Genomic_DNA"/>
</dbReference>
<evidence type="ECO:0000313" key="3">
    <source>
        <dbReference type="Proteomes" id="UP000450000"/>
    </source>
</evidence>
<keyword evidence="1" id="KW-0812">Transmembrane</keyword>
<proteinExistence type="predicted"/>
<evidence type="ECO:0000256" key="1">
    <source>
        <dbReference type="SAM" id="Phobius"/>
    </source>
</evidence>
<keyword evidence="3" id="KW-1185">Reference proteome</keyword>
<keyword evidence="1" id="KW-1133">Transmembrane helix</keyword>
<name>A0A6N7KT38_9ACTN</name>
<dbReference type="Pfam" id="PF11755">
    <property type="entry name" value="DUF3311"/>
    <property type="match status" value="1"/>
</dbReference>
<reference evidence="2 3" key="1">
    <citation type="submission" date="2019-09" db="EMBL/GenBank/DDBJ databases">
        <title>Genome Sequences of Streptomyces kaniharaensis ATCC 21070.</title>
        <authorList>
            <person name="Zhu W."/>
            <person name="De Crecy-Lagard V."/>
            <person name="Richards N.G."/>
        </authorList>
    </citation>
    <scope>NUCLEOTIDE SEQUENCE [LARGE SCALE GENOMIC DNA]</scope>
    <source>
        <strain evidence="2 3">SF-557</strain>
    </source>
</reference>
<protein>
    <submittedName>
        <fullName evidence="2">DUF3311 domain-containing protein</fullName>
    </submittedName>
</protein>
<accession>A0A6N7KT38</accession>
<comment type="caution">
    <text evidence="2">The sequence shown here is derived from an EMBL/GenBank/DDBJ whole genome shotgun (WGS) entry which is preliminary data.</text>
</comment>
<organism evidence="2 3">
    <name type="scientific">Streptomyces kaniharaensis</name>
    <dbReference type="NCBI Taxonomy" id="212423"/>
    <lineage>
        <taxon>Bacteria</taxon>
        <taxon>Bacillati</taxon>
        <taxon>Actinomycetota</taxon>
        <taxon>Actinomycetes</taxon>
        <taxon>Kitasatosporales</taxon>
        <taxon>Streptomycetaceae</taxon>
        <taxon>Streptomyces</taxon>
    </lineage>
</organism>
<dbReference type="Proteomes" id="UP000450000">
    <property type="component" value="Unassembled WGS sequence"/>
</dbReference>
<evidence type="ECO:0000313" key="2">
    <source>
        <dbReference type="EMBL" id="MQS13965.1"/>
    </source>
</evidence>
<feature type="transmembrane region" description="Helical" evidence="1">
    <location>
        <begin position="48"/>
        <end position="71"/>
    </location>
</feature>
<feature type="transmembrane region" description="Helical" evidence="1">
    <location>
        <begin position="17"/>
        <end position="36"/>
    </location>
</feature>
<gene>
    <name evidence="2" type="ORF">F7Q99_17230</name>
</gene>